<keyword evidence="12" id="KW-0564">Palmitate</keyword>
<comment type="caution">
    <text evidence="19">The sequence shown here is derived from an EMBL/GenBank/DDBJ whole genome shotgun (WGS) entry which is preliminary data.</text>
</comment>
<evidence type="ECO:0000256" key="14">
    <source>
        <dbReference type="ARBA" id="ARBA00023288"/>
    </source>
</evidence>
<dbReference type="PROSITE" id="PS51257">
    <property type="entry name" value="PROKAR_LIPOPROTEIN"/>
    <property type="match status" value="1"/>
</dbReference>
<keyword evidence="13" id="KW-0998">Cell outer membrane</keyword>
<dbReference type="GO" id="GO:0015288">
    <property type="term" value="F:porin activity"/>
    <property type="evidence" value="ECO:0007669"/>
    <property type="project" value="UniProtKB-KW"/>
</dbReference>
<dbReference type="Pfam" id="PF22461">
    <property type="entry name" value="SLBB_2"/>
    <property type="match status" value="1"/>
</dbReference>
<dbReference type="OrthoDB" id="1445882at2"/>
<evidence type="ECO:0000313" key="20">
    <source>
        <dbReference type="Proteomes" id="UP000289857"/>
    </source>
</evidence>
<evidence type="ECO:0000256" key="1">
    <source>
        <dbReference type="ARBA" id="ARBA00004571"/>
    </source>
</evidence>
<dbReference type="Pfam" id="PF02563">
    <property type="entry name" value="Poly_export"/>
    <property type="match status" value="1"/>
</dbReference>
<evidence type="ECO:0000256" key="12">
    <source>
        <dbReference type="ARBA" id="ARBA00023139"/>
    </source>
</evidence>
<dbReference type="Gene3D" id="3.10.560.10">
    <property type="entry name" value="Outer membrane lipoprotein wza domain like"/>
    <property type="match status" value="2"/>
</dbReference>
<name>A0A4Q1K739_9FLAO</name>
<dbReference type="PANTHER" id="PTHR33619:SF3">
    <property type="entry name" value="POLYSACCHARIDE EXPORT PROTEIN GFCE-RELATED"/>
    <property type="match status" value="1"/>
</dbReference>
<feature type="domain" description="SLBB" evidence="18">
    <location>
        <begin position="146"/>
        <end position="222"/>
    </location>
</feature>
<gene>
    <name evidence="19" type="ORF">EQG61_10465</name>
</gene>
<dbReference type="InterPro" id="IPR049712">
    <property type="entry name" value="Poly_export"/>
</dbReference>
<dbReference type="GO" id="GO:0006811">
    <property type="term" value="P:monoatomic ion transport"/>
    <property type="evidence" value="ECO:0007669"/>
    <property type="project" value="UniProtKB-KW"/>
</dbReference>
<keyword evidence="4" id="KW-1134">Transmembrane beta strand</keyword>
<proteinExistence type="inferred from homology"/>
<dbReference type="Proteomes" id="UP000289857">
    <property type="component" value="Unassembled WGS sequence"/>
</dbReference>
<evidence type="ECO:0000256" key="2">
    <source>
        <dbReference type="ARBA" id="ARBA00009450"/>
    </source>
</evidence>
<dbReference type="PANTHER" id="PTHR33619">
    <property type="entry name" value="POLYSACCHARIDE EXPORT PROTEIN GFCE-RELATED"/>
    <property type="match status" value="1"/>
</dbReference>
<evidence type="ECO:0000256" key="3">
    <source>
        <dbReference type="ARBA" id="ARBA00022448"/>
    </source>
</evidence>
<dbReference type="Gene3D" id="3.30.1950.10">
    <property type="entry name" value="wza like domain"/>
    <property type="match status" value="1"/>
</dbReference>
<keyword evidence="10" id="KW-0626">Porin</keyword>
<evidence type="ECO:0000256" key="9">
    <source>
        <dbReference type="ARBA" id="ARBA00023065"/>
    </source>
</evidence>
<evidence type="ECO:0000256" key="4">
    <source>
        <dbReference type="ARBA" id="ARBA00022452"/>
    </source>
</evidence>
<evidence type="ECO:0000256" key="11">
    <source>
        <dbReference type="ARBA" id="ARBA00023136"/>
    </source>
</evidence>
<dbReference type="GO" id="GO:0009279">
    <property type="term" value="C:cell outer membrane"/>
    <property type="evidence" value="ECO:0007669"/>
    <property type="project" value="UniProtKB-SubCell"/>
</dbReference>
<accession>A0A4Q1K739</accession>
<reference evidence="20" key="1">
    <citation type="submission" date="2019-01" db="EMBL/GenBank/DDBJ databases">
        <title>Cytophagaceae bacterium strain CAR-16.</title>
        <authorList>
            <person name="Chen W.-M."/>
        </authorList>
    </citation>
    <scope>NUCLEOTIDE SEQUENCE [LARGE SCALE GENOMIC DNA]</scope>
    <source>
        <strain evidence="20">WWJ-16</strain>
    </source>
</reference>
<evidence type="ECO:0000256" key="8">
    <source>
        <dbReference type="ARBA" id="ARBA00023047"/>
    </source>
</evidence>
<dbReference type="AlphaFoldDB" id="A0A4Q1K739"/>
<dbReference type="GO" id="GO:0015159">
    <property type="term" value="F:polysaccharide transmembrane transporter activity"/>
    <property type="evidence" value="ECO:0007669"/>
    <property type="project" value="InterPro"/>
</dbReference>
<evidence type="ECO:0000256" key="10">
    <source>
        <dbReference type="ARBA" id="ARBA00023114"/>
    </source>
</evidence>
<evidence type="ECO:0000259" key="17">
    <source>
        <dbReference type="Pfam" id="PF02563"/>
    </source>
</evidence>
<evidence type="ECO:0000256" key="5">
    <source>
        <dbReference type="ARBA" id="ARBA00022597"/>
    </source>
</evidence>
<feature type="transmembrane region" description="Helical" evidence="15">
    <location>
        <begin position="239"/>
        <end position="257"/>
    </location>
</feature>
<dbReference type="InterPro" id="IPR003715">
    <property type="entry name" value="Poly_export_N"/>
</dbReference>
<evidence type="ECO:0000256" key="6">
    <source>
        <dbReference type="ARBA" id="ARBA00022692"/>
    </source>
</evidence>
<dbReference type="EMBL" id="SBKN01000006">
    <property type="protein sequence ID" value="RXR21897.1"/>
    <property type="molecule type" value="Genomic_DNA"/>
</dbReference>
<keyword evidence="6 15" id="KW-0812">Transmembrane</keyword>
<evidence type="ECO:0000259" key="18">
    <source>
        <dbReference type="Pfam" id="PF22461"/>
    </source>
</evidence>
<keyword evidence="7 16" id="KW-0732">Signal</keyword>
<protein>
    <submittedName>
        <fullName evidence="19">Sugar transporter</fullName>
    </submittedName>
</protein>
<keyword evidence="14" id="KW-0449">Lipoprotein</keyword>
<evidence type="ECO:0000313" key="19">
    <source>
        <dbReference type="EMBL" id="RXR21897.1"/>
    </source>
</evidence>
<keyword evidence="20" id="KW-1185">Reference proteome</keyword>
<dbReference type="InterPro" id="IPR054765">
    <property type="entry name" value="SLBB_dom"/>
</dbReference>
<evidence type="ECO:0000256" key="7">
    <source>
        <dbReference type="ARBA" id="ARBA00022729"/>
    </source>
</evidence>
<comment type="subcellular location">
    <subcellularLocation>
        <location evidence="1">Cell outer membrane</location>
        <topology evidence="1">Multi-pass membrane protein</topology>
    </subcellularLocation>
</comment>
<evidence type="ECO:0000256" key="16">
    <source>
        <dbReference type="SAM" id="SignalP"/>
    </source>
</evidence>
<dbReference type="RefSeq" id="WP_129461871.1">
    <property type="nucleotide sequence ID" value="NZ_SBKN01000006.1"/>
</dbReference>
<feature type="domain" description="Polysaccharide export protein N-terminal" evidence="17">
    <location>
        <begin position="42"/>
        <end position="138"/>
    </location>
</feature>
<feature type="chain" id="PRO_5020340217" evidence="16">
    <location>
        <begin position="23"/>
        <end position="259"/>
    </location>
</feature>
<keyword evidence="8" id="KW-0625">Polysaccharide transport</keyword>
<feature type="signal peptide" evidence="16">
    <location>
        <begin position="1"/>
        <end position="22"/>
    </location>
</feature>
<keyword evidence="15" id="KW-1133">Transmembrane helix</keyword>
<evidence type="ECO:0000256" key="15">
    <source>
        <dbReference type="SAM" id="Phobius"/>
    </source>
</evidence>
<keyword evidence="11 15" id="KW-0472">Membrane</keyword>
<keyword evidence="5 19" id="KW-0762">Sugar transport</keyword>
<comment type="similarity">
    <text evidence="2">Belongs to the BexD/CtrA/VexA family.</text>
</comment>
<dbReference type="GO" id="GO:0046930">
    <property type="term" value="C:pore complex"/>
    <property type="evidence" value="ECO:0007669"/>
    <property type="project" value="UniProtKB-KW"/>
</dbReference>
<keyword evidence="3" id="KW-0813">Transport</keyword>
<organism evidence="19 20">
    <name type="scientific">Flavobacterium stagni</name>
    <dbReference type="NCBI Taxonomy" id="2506421"/>
    <lineage>
        <taxon>Bacteria</taxon>
        <taxon>Pseudomonadati</taxon>
        <taxon>Bacteroidota</taxon>
        <taxon>Flavobacteriia</taxon>
        <taxon>Flavobacteriales</taxon>
        <taxon>Flavobacteriaceae</taxon>
        <taxon>Flavobacterium</taxon>
    </lineage>
</organism>
<sequence length="259" mass="28717">MKTKLLTFSVFLLLMLTSCVSTQDLTYLQNKSPKIENQVIEAAKPYRLQVNDVVTVNIKTVDEKLVEIFNSNKSTVSPTVENVYFNGYTVDDHGNIRLPVLGEINVLGNTVEEARIKVETKLLSDYFKKEAQLFVSVKLAGFRYAANGEVNSPGSKVLYQDRVNILEALANVGDVTITGDRKDVKVLRQFPGGIKTYSIDLTDANAIYSPVFFLQPNDLIYVKPLKQKSWGTGGTGKESLATIITALSLVTTIFLILKN</sequence>
<keyword evidence="9" id="KW-0406">Ion transport</keyword>
<evidence type="ECO:0000256" key="13">
    <source>
        <dbReference type="ARBA" id="ARBA00023237"/>
    </source>
</evidence>